<comment type="pathway">
    <text evidence="5">Protein modification; protein glycosylation.</text>
</comment>
<dbReference type="EC" id="1.3.1.94" evidence="5"/>
<dbReference type="InterPro" id="IPR001104">
    <property type="entry name" value="3-oxo-5_a-steroid_4-DH_C"/>
</dbReference>
<keyword evidence="5" id="KW-0256">Endoplasmic reticulum</keyword>
<feature type="transmembrane region" description="Helical" evidence="5">
    <location>
        <begin position="252"/>
        <end position="269"/>
    </location>
</feature>
<name>A0AA40EII8_9PEZI</name>
<feature type="domain" description="3-oxo-5-alpha-steroid 4-dehydrogenase C-terminal" evidence="6">
    <location>
        <begin position="246"/>
        <end position="366"/>
    </location>
</feature>
<dbReference type="GO" id="GO:0160198">
    <property type="term" value="F:polyprenal reductase activity"/>
    <property type="evidence" value="ECO:0007669"/>
    <property type="project" value="UniProtKB-EC"/>
</dbReference>
<dbReference type="GO" id="GO:0005789">
    <property type="term" value="C:endoplasmic reticulum membrane"/>
    <property type="evidence" value="ECO:0007669"/>
    <property type="project" value="UniProtKB-SubCell"/>
</dbReference>
<comment type="caution">
    <text evidence="5">Lacks conserved residue(s) required for the propagation of feature annotation.</text>
</comment>
<comment type="caution">
    <text evidence="7">The sequence shown here is derived from an EMBL/GenBank/DDBJ whole genome shotgun (WGS) entry which is preliminary data.</text>
</comment>
<keyword evidence="3 5" id="KW-1133">Transmembrane helix</keyword>
<comment type="catalytic activity">
    <reaction evidence="5">
        <text>a di-trans,poly-cis-dolichal + NADP(+) = a di-trans,poly-cis-polyprenal + NADPH + H(+)</text>
        <dbReference type="Rhea" id="RHEA:80727"/>
        <dbReference type="Rhea" id="RHEA-COMP:19536"/>
        <dbReference type="Rhea" id="RHEA-COMP:19537"/>
        <dbReference type="ChEBI" id="CHEBI:15378"/>
        <dbReference type="ChEBI" id="CHEBI:57783"/>
        <dbReference type="ChEBI" id="CHEBI:58349"/>
        <dbReference type="ChEBI" id="CHEBI:231623"/>
        <dbReference type="ChEBI" id="CHEBI:231637"/>
        <dbReference type="EC" id="1.3.1.94"/>
    </reaction>
    <physiologicalReaction direction="right-to-left" evidence="5">
        <dbReference type="Rhea" id="RHEA:80729"/>
    </physiologicalReaction>
</comment>
<dbReference type="GO" id="GO:0006488">
    <property type="term" value="P:dolichol-linked oligosaccharide biosynthetic process"/>
    <property type="evidence" value="ECO:0007669"/>
    <property type="project" value="UniProtKB-UniRule"/>
</dbReference>
<comment type="function">
    <text evidence="5">Plays a key role in early steps of protein N-linked glycosylation by being involved in the conversion of polyprenol into dolichol. Acts as a polyprenal reductase that mediates the reduction of polyprenal into dolichal in a NADP-dependent mechanism. Dolichols are required for the synthesis of dolichol-linked monosaccharides and the oligosaccharide precursor used for N-glycosylation.</text>
</comment>
<evidence type="ECO:0000256" key="3">
    <source>
        <dbReference type="ARBA" id="ARBA00022989"/>
    </source>
</evidence>
<proteinExistence type="inferred from homology"/>
<protein>
    <recommendedName>
        <fullName evidence="5">Polyprenal reductase</fullName>
        <ecNumber evidence="5">1.3.1.94</ecNumber>
    </recommendedName>
</protein>
<dbReference type="Proteomes" id="UP001172155">
    <property type="component" value="Unassembled WGS sequence"/>
</dbReference>
<evidence type="ECO:0000313" key="7">
    <source>
        <dbReference type="EMBL" id="KAK0738363.1"/>
    </source>
</evidence>
<feature type="transmembrane region" description="Helical" evidence="5">
    <location>
        <begin position="219"/>
        <end position="240"/>
    </location>
</feature>
<dbReference type="InterPro" id="IPR039698">
    <property type="entry name" value="Dfg10/SRD5A3"/>
</dbReference>
<evidence type="ECO:0000256" key="4">
    <source>
        <dbReference type="ARBA" id="ARBA00023136"/>
    </source>
</evidence>
<keyword evidence="4 5" id="KW-0472">Membrane</keyword>
<keyword evidence="5" id="KW-0560">Oxidoreductase</keyword>
<dbReference type="GO" id="GO:0003865">
    <property type="term" value="F:3-oxo-5-alpha-steroid 4-dehydrogenase activity"/>
    <property type="evidence" value="ECO:0007669"/>
    <property type="project" value="TreeGrafter"/>
</dbReference>
<comment type="similarity">
    <text evidence="5">Belongs to the steroid 5-alpha reductase family. Polyprenal reductase subfamily.</text>
</comment>
<keyword evidence="8" id="KW-1185">Reference proteome</keyword>
<evidence type="ECO:0000256" key="1">
    <source>
        <dbReference type="ARBA" id="ARBA00004127"/>
    </source>
</evidence>
<evidence type="ECO:0000259" key="6">
    <source>
        <dbReference type="Pfam" id="PF02544"/>
    </source>
</evidence>
<dbReference type="GO" id="GO:0016095">
    <property type="term" value="P:polyprenol catabolic process"/>
    <property type="evidence" value="ECO:0007669"/>
    <property type="project" value="UniProtKB-UniRule"/>
</dbReference>
<reference evidence="7" key="1">
    <citation type="submission" date="2023-06" db="EMBL/GenBank/DDBJ databases">
        <title>Genome-scale phylogeny and comparative genomics of the fungal order Sordariales.</title>
        <authorList>
            <consortium name="Lawrence Berkeley National Laboratory"/>
            <person name="Hensen N."/>
            <person name="Bonometti L."/>
            <person name="Westerberg I."/>
            <person name="Brannstrom I.O."/>
            <person name="Guillou S."/>
            <person name="Cros-Aarteil S."/>
            <person name="Calhoun S."/>
            <person name="Haridas S."/>
            <person name="Kuo A."/>
            <person name="Mondo S."/>
            <person name="Pangilinan J."/>
            <person name="Riley R."/>
            <person name="LaButti K."/>
            <person name="Andreopoulos B."/>
            <person name="Lipzen A."/>
            <person name="Chen C."/>
            <person name="Yanf M."/>
            <person name="Daum C."/>
            <person name="Ng V."/>
            <person name="Clum A."/>
            <person name="Steindorff A."/>
            <person name="Ohm R."/>
            <person name="Martin F."/>
            <person name="Silar P."/>
            <person name="Natvig D."/>
            <person name="Lalanne C."/>
            <person name="Gautier V."/>
            <person name="Ament-velasquez S.L."/>
            <person name="Kruys A."/>
            <person name="Hutchinson M.I."/>
            <person name="Powell A.J."/>
            <person name="Barry K."/>
            <person name="Miller A.N."/>
            <person name="Grigoriev I.V."/>
            <person name="Debuchy R."/>
            <person name="Gladieux P."/>
            <person name="Thoren M.H."/>
            <person name="Johannesson H."/>
        </authorList>
    </citation>
    <scope>NUCLEOTIDE SEQUENCE</scope>
    <source>
        <strain evidence="7">SMH3187-1</strain>
    </source>
</reference>
<organism evidence="7 8">
    <name type="scientific">Schizothecium vesticola</name>
    <dbReference type="NCBI Taxonomy" id="314040"/>
    <lineage>
        <taxon>Eukaryota</taxon>
        <taxon>Fungi</taxon>
        <taxon>Dikarya</taxon>
        <taxon>Ascomycota</taxon>
        <taxon>Pezizomycotina</taxon>
        <taxon>Sordariomycetes</taxon>
        <taxon>Sordariomycetidae</taxon>
        <taxon>Sordariales</taxon>
        <taxon>Schizotheciaceae</taxon>
        <taxon>Schizothecium</taxon>
    </lineage>
</organism>
<comment type="subcellular location">
    <subcellularLocation>
        <location evidence="1">Endomembrane system</location>
        <topology evidence="1">Multi-pass membrane protein</topology>
    </subcellularLocation>
    <subcellularLocation>
        <location evidence="5">Endoplasmic reticulum membrane</location>
    </subcellularLocation>
</comment>
<keyword evidence="2 5" id="KW-0812">Transmembrane</keyword>
<dbReference type="PROSITE" id="PS50244">
    <property type="entry name" value="S5A_REDUCTASE"/>
    <property type="match status" value="1"/>
</dbReference>
<sequence length="366" mass="40583">MPRLARHLYLRPYVKLSGKLHPGSSGMGLPNRYSRALVYPTERLVDLRLARRSRRRTENNHDLPPPSWQWSLHTLTALPPSQYIQTFYLLASAACLATAALPSDARSLLADYGARKAASSPPAKRDSALVALVAALTSRGQVPHSWFTAFYTLSVCCSLFWAWQFLGSGVVLRGIAERQAGTGPSASLGQTAAVWGMVLVQAGRRVYEHAVVIRASRSTMWWVHWVLGLGFYLFLSVAVWVEGSGKERWLLGGWKVAVAVPVFVFAWVNQYRCHKHLAGLRKYSLPSDGLFSHLVCPHYACECLLYFSLAVAGAPEGQWLNRTLLCATAFAVVNLGVTAAGTRKWYADKFGEEAVAKKWNMIPFVF</sequence>
<dbReference type="AlphaFoldDB" id="A0AA40EII8"/>
<gene>
    <name evidence="7" type="ORF">B0T18DRAFT_441119</name>
</gene>
<accession>A0AA40EII8</accession>
<evidence type="ECO:0000256" key="5">
    <source>
        <dbReference type="RuleBase" id="RU367081"/>
    </source>
</evidence>
<dbReference type="GO" id="GO:0102389">
    <property type="term" value="F:polyprenol reductase activity"/>
    <property type="evidence" value="ECO:0007669"/>
    <property type="project" value="UniProtKB-UniRule"/>
</dbReference>
<dbReference type="PANTHER" id="PTHR14624:SF0">
    <property type="entry name" value="POLYPRENOL REDUCTASE"/>
    <property type="match status" value="1"/>
</dbReference>
<dbReference type="EMBL" id="JAUKUD010000007">
    <property type="protein sequence ID" value="KAK0738363.1"/>
    <property type="molecule type" value="Genomic_DNA"/>
</dbReference>
<evidence type="ECO:0000256" key="2">
    <source>
        <dbReference type="ARBA" id="ARBA00022692"/>
    </source>
</evidence>
<evidence type="ECO:0000313" key="8">
    <source>
        <dbReference type="Proteomes" id="UP001172155"/>
    </source>
</evidence>
<dbReference type="PANTHER" id="PTHR14624">
    <property type="entry name" value="DFG10 PROTEIN"/>
    <property type="match status" value="1"/>
</dbReference>
<feature type="transmembrane region" description="Helical" evidence="5">
    <location>
        <begin position="146"/>
        <end position="166"/>
    </location>
</feature>
<keyword evidence="5" id="KW-0521">NADP</keyword>
<dbReference type="Pfam" id="PF02544">
    <property type="entry name" value="Steroid_dh"/>
    <property type="match status" value="1"/>
</dbReference>